<feature type="compositionally biased region" description="Polar residues" evidence="1">
    <location>
        <begin position="14"/>
        <end position="23"/>
    </location>
</feature>
<organism evidence="2">
    <name type="scientific">Arundo donax</name>
    <name type="common">Giant reed</name>
    <name type="synonym">Donax arundinaceus</name>
    <dbReference type="NCBI Taxonomy" id="35708"/>
    <lineage>
        <taxon>Eukaryota</taxon>
        <taxon>Viridiplantae</taxon>
        <taxon>Streptophyta</taxon>
        <taxon>Embryophyta</taxon>
        <taxon>Tracheophyta</taxon>
        <taxon>Spermatophyta</taxon>
        <taxon>Magnoliopsida</taxon>
        <taxon>Liliopsida</taxon>
        <taxon>Poales</taxon>
        <taxon>Poaceae</taxon>
        <taxon>PACMAD clade</taxon>
        <taxon>Arundinoideae</taxon>
        <taxon>Arundineae</taxon>
        <taxon>Arundo</taxon>
    </lineage>
</organism>
<evidence type="ECO:0000313" key="2">
    <source>
        <dbReference type="EMBL" id="JAE31065.1"/>
    </source>
</evidence>
<dbReference type="AlphaFoldDB" id="A0A0A9H1E7"/>
<sequence>MEDAKHTKPDSIRNHVTNNQTSMVKKEHTICRKLPSSNQSGPDDAFWTPNLFPNSFGPIEYTTSRTSAHPNVLHTICC</sequence>
<feature type="region of interest" description="Disordered" evidence="1">
    <location>
        <begin position="1"/>
        <end position="46"/>
    </location>
</feature>
<reference evidence="2" key="2">
    <citation type="journal article" date="2015" name="Data Brief">
        <title>Shoot transcriptome of the giant reed, Arundo donax.</title>
        <authorList>
            <person name="Barrero R.A."/>
            <person name="Guerrero F.D."/>
            <person name="Moolhuijzen P."/>
            <person name="Goolsby J.A."/>
            <person name="Tidwell J."/>
            <person name="Bellgard S.E."/>
            <person name="Bellgard M.I."/>
        </authorList>
    </citation>
    <scope>NUCLEOTIDE SEQUENCE</scope>
    <source>
        <tissue evidence="2">Shoot tissue taken approximately 20 cm above the soil surface</tissue>
    </source>
</reference>
<evidence type="ECO:0000256" key="1">
    <source>
        <dbReference type="SAM" id="MobiDB-lite"/>
    </source>
</evidence>
<proteinExistence type="predicted"/>
<name>A0A0A9H1E7_ARUDO</name>
<reference evidence="2" key="1">
    <citation type="submission" date="2014-09" db="EMBL/GenBank/DDBJ databases">
        <authorList>
            <person name="Magalhaes I.L.F."/>
            <person name="Oliveira U."/>
            <person name="Santos F.R."/>
            <person name="Vidigal T.H.D.A."/>
            <person name="Brescovit A.D."/>
            <person name="Santos A.J."/>
        </authorList>
    </citation>
    <scope>NUCLEOTIDE SEQUENCE</scope>
    <source>
        <tissue evidence="2">Shoot tissue taken approximately 20 cm above the soil surface</tissue>
    </source>
</reference>
<accession>A0A0A9H1E7</accession>
<protein>
    <submittedName>
        <fullName evidence="2">Uncharacterized protein</fullName>
    </submittedName>
</protein>
<feature type="compositionally biased region" description="Basic and acidic residues" evidence="1">
    <location>
        <begin position="1"/>
        <end position="13"/>
    </location>
</feature>
<dbReference type="EMBL" id="GBRH01166831">
    <property type="protein sequence ID" value="JAE31065.1"/>
    <property type="molecule type" value="Transcribed_RNA"/>
</dbReference>